<dbReference type="KEGG" id="sapo:SAPIO_CDS4482"/>
<evidence type="ECO:0000313" key="4">
    <source>
        <dbReference type="EMBL" id="KEZ43562.1"/>
    </source>
</evidence>
<evidence type="ECO:0000256" key="1">
    <source>
        <dbReference type="ARBA" id="ARBA00022737"/>
    </source>
</evidence>
<dbReference type="PROSITE" id="PS50297">
    <property type="entry name" value="ANK_REP_REGION"/>
    <property type="match status" value="4"/>
</dbReference>
<dbReference type="PANTHER" id="PTHR24124">
    <property type="entry name" value="ANKYRIN REPEAT FAMILY A"/>
    <property type="match status" value="1"/>
</dbReference>
<feature type="repeat" description="ANK" evidence="3">
    <location>
        <begin position="266"/>
        <end position="298"/>
    </location>
</feature>
<evidence type="ECO:0000313" key="5">
    <source>
        <dbReference type="Proteomes" id="UP000028545"/>
    </source>
</evidence>
<sequence>MPLLYQRNIKYGKCSGLKAQLTPLETKHPIGRFFAEMEEDLEEYNHPSQLTTPDGLPMPVTEEIAIRDAVIGQFVKHGANLDALDQVKYGQDMSLLHGNAMARNAPSTFLLVKHGADIHATSRYDKRTALHWAAVGGCAKIIRFLIQKGSDVNAREWEERTPLHFAAQEGHVTAIRILVENGADINAQDEEGCTPLHLMMMNGKPAPDSWCIPALRAMFELGPNTELGMFEDNKTALHVAILNERDMDFMEALLESGMDLNSRTVEGRTPLSCCVERGDMKTLRMLVEAGADVCTRDEEGRSLLQIALEDEDRAYGCLPTLLEEGLFTLDSDAGDGKTLAQALKERGWVLRQRDDHAVAAVLQDCAVKTWPYKLVSWVLETLLKEPNGAFNLQTLTPVLHLQRRCCKAHEKSSCISLERNAKAIQKERWHESTTSGGCSGGPGSVCCLDVNKAYSRPPRQWQTNIIGRSFYPRQYHRQFYTAASTYRIIILSVRPREVSGFQAWLAI</sequence>
<dbReference type="PRINTS" id="PR01415">
    <property type="entry name" value="ANKYRIN"/>
</dbReference>
<accession>A0A084G8A0</accession>
<dbReference type="GO" id="GO:0005634">
    <property type="term" value="C:nucleus"/>
    <property type="evidence" value="ECO:0007669"/>
    <property type="project" value="TreeGrafter"/>
</dbReference>
<dbReference type="RefSeq" id="XP_016643361.1">
    <property type="nucleotide sequence ID" value="XM_016787016.1"/>
</dbReference>
<dbReference type="SUPFAM" id="SSF48403">
    <property type="entry name" value="Ankyrin repeat"/>
    <property type="match status" value="1"/>
</dbReference>
<keyword evidence="5" id="KW-1185">Reference proteome</keyword>
<gene>
    <name evidence="4" type="ORF">SAPIO_CDS4482</name>
</gene>
<reference evidence="4 5" key="1">
    <citation type="journal article" date="2014" name="Genome Announc.">
        <title>Draft genome sequence of the pathogenic fungus Scedosporium apiospermum.</title>
        <authorList>
            <person name="Vandeputte P."/>
            <person name="Ghamrawi S."/>
            <person name="Rechenmann M."/>
            <person name="Iltis A."/>
            <person name="Giraud S."/>
            <person name="Fleury M."/>
            <person name="Thornton C."/>
            <person name="Delhaes L."/>
            <person name="Meyer W."/>
            <person name="Papon N."/>
            <person name="Bouchara J.P."/>
        </authorList>
    </citation>
    <scope>NUCLEOTIDE SEQUENCE [LARGE SCALE GENOMIC DNA]</scope>
    <source>
        <strain evidence="4 5">IHEM 14462</strain>
    </source>
</reference>
<dbReference type="PANTHER" id="PTHR24124:SF14">
    <property type="entry name" value="CHROMOSOME UNDETERMINED SCAFFOLD_25, WHOLE GENOME SHOTGUN SEQUENCE"/>
    <property type="match status" value="1"/>
</dbReference>
<dbReference type="Proteomes" id="UP000028545">
    <property type="component" value="Unassembled WGS sequence"/>
</dbReference>
<dbReference type="HOGENOM" id="CLU_537647_0_0_1"/>
<keyword evidence="1" id="KW-0677">Repeat</keyword>
<feature type="repeat" description="ANK" evidence="3">
    <location>
        <begin position="158"/>
        <end position="190"/>
    </location>
</feature>
<evidence type="ECO:0000256" key="3">
    <source>
        <dbReference type="PROSITE-ProRule" id="PRU00023"/>
    </source>
</evidence>
<dbReference type="Gene3D" id="1.25.40.20">
    <property type="entry name" value="Ankyrin repeat-containing domain"/>
    <property type="match status" value="2"/>
</dbReference>
<dbReference type="AlphaFoldDB" id="A0A084G8A0"/>
<name>A0A084G8A0_PSEDA</name>
<dbReference type="InterPro" id="IPR002110">
    <property type="entry name" value="Ankyrin_rpt"/>
</dbReference>
<feature type="repeat" description="ANK" evidence="3">
    <location>
        <begin position="125"/>
        <end position="157"/>
    </location>
</feature>
<comment type="caution">
    <text evidence="4">The sequence shown here is derived from an EMBL/GenBank/DDBJ whole genome shotgun (WGS) entry which is preliminary data.</text>
</comment>
<evidence type="ECO:0000256" key="2">
    <source>
        <dbReference type="ARBA" id="ARBA00023043"/>
    </source>
</evidence>
<dbReference type="OrthoDB" id="195446at2759"/>
<dbReference type="VEuPathDB" id="FungiDB:SAPIO_CDS4482"/>
<dbReference type="OMA" id="HLMMMNG"/>
<keyword evidence="2 3" id="KW-0040">ANK repeat</keyword>
<feature type="repeat" description="ANK" evidence="3">
    <location>
        <begin position="232"/>
        <end position="265"/>
    </location>
</feature>
<dbReference type="GeneID" id="27723554"/>
<dbReference type="GO" id="GO:0010468">
    <property type="term" value="P:regulation of gene expression"/>
    <property type="evidence" value="ECO:0007669"/>
    <property type="project" value="TreeGrafter"/>
</dbReference>
<dbReference type="EMBL" id="JOWA01000092">
    <property type="protein sequence ID" value="KEZ43562.1"/>
    <property type="molecule type" value="Genomic_DNA"/>
</dbReference>
<dbReference type="SMART" id="SM00248">
    <property type="entry name" value="ANK"/>
    <property type="match status" value="7"/>
</dbReference>
<dbReference type="Pfam" id="PF12796">
    <property type="entry name" value="Ank_2"/>
    <property type="match status" value="2"/>
</dbReference>
<proteinExistence type="predicted"/>
<dbReference type="PROSITE" id="PS50088">
    <property type="entry name" value="ANK_REPEAT"/>
    <property type="match status" value="4"/>
</dbReference>
<dbReference type="InterPro" id="IPR036770">
    <property type="entry name" value="Ankyrin_rpt-contain_sf"/>
</dbReference>
<protein>
    <submittedName>
        <fullName evidence="4">Uncharacterized protein</fullName>
    </submittedName>
</protein>
<organism evidence="4 5">
    <name type="scientific">Pseudallescheria apiosperma</name>
    <name type="common">Scedosporium apiospermum</name>
    <dbReference type="NCBI Taxonomy" id="563466"/>
    <lineage>
        <taxon>Eukaryota</taxon>
        <taxon>Fungi</taxon>
        <taxon>Dikarya</taxon>
        <taxon>Ascomycota</taxon>
        <taxon>Pezizomycotina</taxon>
        <taxon>Sordariomycetes</taxon>
        <taxon>Hypocreomycetidae</taxon>
        <taxon>Microascales</taxon>
        <taxon>Microascaceae</taxon>
        <taxon>Scedosporium</taxon>
    </lineage>
</organism>